<dbReference type="GO" id="GO:0004519">
    <property type="term" value="F:endonuclease activity"/>
    <property type="evidence" value="ECO:0007669"/>
    <property type="project" value="UniProtKB-KW"/>
</dbReference>
<dbReference type="SUPFAM" id="SSF56219">
    <property type="entry name" value="DNase I-like"/>
    <property type="match status" value="1"/>
</dbReference>
<evidence type="ECO:0000313" key="3">
    <source>
        <dbReference type="Proteomes" id="UP000030063"/>
    </source>
</evidence>
<dbReference type="InterPro" id="IPR051916">
    <property type="entry name" value="GPI-anchor_lipid_remodeler"/>
</dbReference>
<keyword evidence="2" id="KW-0378">Hydrolase</keyword>
<sequence>MILPRPLYIAVSGLLLVLGCLLALVYSLAWRPAEREAAPVSCAAKAPILQPGQALKVMTWNVQYLAGKGYVFWYDLDDGSGPDRRPSSADLATTLAAVARVIRDEQPDLVLLQELHDGAKASDYQDQLALLQARLSNLYPCNSQAFYWKAGFVPHPKILGSVGMKLGTLSRYRIARAERLQLPRMPADPLSRLFDLQRALLVSYLPVRGGGQLAAINTHLDAFAQGDDTMHQQVAMTAKLLDQLQAANTPWLLGGDFNLLPPGQYQHLPAAQRSWYAADSELQVLAARYPMIPSLAEAGGAQQAAWYTHFPNDPDVQGPDRTLDYLFHSPQLTRLDAQVRRHDSLSISDHFPLSARLLLPTLD</sequence>
<dbReference type="RefSeq" id="WP_025167585.1">
    <property type="nucleotide sequence ID" value="NZ_AWSQ01000010.1"/>
</dbReference>
<evidence type="ECO:0000259" key="1">
    <source>
        <dbReference type="Pfam" id="PF03372"/>
    </source>
</evidence>
<dbReference type="Pfam" id="PF03372">
    <property type="entry name" value="Exo_endo_phos"/>
    <property type="match status" value="1"/>
</dbReference>
<proteinExistence type="predicted"/>
<dbReference type="GO" id="GO:0016020">
    <property type="term" value="C:membrane"/>
    <property type="evidence" value="ECO:0007669"/>
    <property type="project" value="GOC"/>
</dbReference>
<keyword evidence="3" id="KW-1185">Reference proteome</keyword>
<dbReference type="EMBL" id="AWSQ01000010">
    <property type="protein sequence ID" value="KFX67497.1"/>
    <property type="molecule type" value="Genomic_DNA"/>
</dbReference>
<feature type="domain" description="Endonuclease/exonuclease/phosphatase" evidence="1">
    <location>
        <begin position="58"/>
        <end position="350"/>
    </location>
</feature>
<dbReference type="OrthoDB" id="334565at2"/>
<dbReference type="PROSITE" id="PS51257">
    <property type="entry name" value="PROKAR_LIPOPROTEIN"/>
    <property type="match status" value="1"/>
</dbReference>
<protein>
    <submittedName>
        <fullName evidence="2">Endonuclease</fullName>
    </submittedName>
</protein>
<organism evidence="2 3">
    <name type="scientific">Pseudomonas taeanensis MS-3</name>
    <dbReference type="NCBI Taxonomy" id="1395571"/>
    <lineage>
        <taxon>Bacteria</taxon>
        <taxon>Pseudomonadati</taxon>
        <taxon>Pseudomonadota</taxon>
        <taxon>Gammaproteobacteria</taxon>
        <taxon>Pseudomonadales</taxon>
        <taxon>Pseudomonadaceae</taxon>
        <taxon>Pseudomonas</taxon>
    </lineage>
</organism>
<gene>
    <name evidence="2" type="ORF">TMS3_0123265</name>
</gene>
<reference evidence="2 3" key="1">
    <citation type="journal article" date="2014" name="Genome Announc.">
        <title>Draft Genome Sequence of Petroleum Oil-Degrading Marine Bacterium Pseudomonas taeanensis Strain MS-3, Isolated from a Crude Oil-Contaminated Seashore.</title>
        <authorList>
            <person name="Lee S.Y."/>
            <person name="Kim S.H."/>
            <person name="Lee D.G."/>
            <person name="Shin S."/>
            <person name="Yun S.H."/>
            <person name="Choi C.W."/>
            <person name="Chung Y.H."/>
            <person name="Choi J.S."/>
            <person name="Kahng H.Y."/>
            <person name="Kim S.I."/>
        </authorList>
    </citation>
    <scope>NUCLEOTIDE SEQUENCE [LARGE SCALE GENOMIC DNA]</scope>
    <source>
        <strain evidence="2 3">MS-3</strain>
    </source>
</reference>
<dbReference type="STRING" id="1395571.TMS3_0123265"/>
<dbReference type="InterPro" id="IPR005135">
    <property type="entry name" value="Endo/exonuclease/phosphatase"/>
</dbReference>
<keyword evidence="2" id="KW-0540">Nuclease</keyword>
<dbReference type="eggNOG" id="COG3568">
    <property type="taxonomic scope" value="Bacteria"/>
</dbReference>
<evidence type="ECO:0000313" key="2">
    <source>
        <dbReference type="EMBL" id="KFX67497.1"/>
    </source>
</evidence>
<accession>A0A0A1YDK2</accession>
<name>A0A0A1YDK2_9PSED</name>
<keyword evidence="2" id="KW-0255">Endonuclease</keyword>
<dbReference type="PANTHER" id="PTHR14859">
    <property type="entry name" value="CALCOFLUOR WHITE HYPERSENSITIVE PROTEIN PRECURSOR"/>
    <property type="match status" value="1"/>
</dbReference>
<dbReference type="Proteomes" id="UP000030063">
    <property type="component" value="Unassembled WGS sequence"/>
</dbReference>
<dbReference type="InterPro" id="IPR036691">
    <property type="entry name" value="Endo/exonu/phosph_ase_sf"/>
</dbReference>
<dbReference type="PANTHER" id="PTHR14859:SF1">
    <property type="entry name" value="PGAP2-INTERACTING PROTEIN"/>
    <property type="match status" value="1"/>
</dbReference>
<dbReference type="Gene3D" id="3.60.10.10">
    <property type="entry name" value="Endonuclease/exonuclease/phosphatase"/>
    <property type="match status" value="1"/>
</dbReference>
<dbReference type="AlphaFoldDB" id="A0A0A1YDK2"/>
<dbReference type="GO" id="GO:0006506">
    <property type="term" value="P:GPI anchor biosynthetic process"/>
    <property type="evidence" value="ECO:0007669"/>
    <property type="project" value="TreeGrafter"/>
</dbReference>
<comment type="caution">
    <text evidence="2">The sequence shown here is derived from an EMBL/GenBank/DDBJ whole genome shotgun (WGS) entry which is preliminary data.</text>
</comment>